<accession>A0A368E1H3</accession>
<dbReference type="Gene3D" id="2.60.260.40">
    <property type="entry name" value="q5lls5 like domains"/>
    <property type="match status" value="1"/>
</dbReference>
<dbReference type="EMBL" id="QOQF01000009">
    <property type="protein sequence ID" value="RCL77386.1"/>
    <property type="molecule type" value="Genomic_DNA"/>
</dbReference>
<dbReference type="Proteomes" id="UP000252132">
    <property type="component" value="Unassembled WGS sequence"/>
</dbReference>
<reference evidence="2 3" key="1">
    <citation type="journal article" date="2018" name="Microbiome">
        <title>Fine metagenomic profile of the Mediterranean stratified and mixed water columns revealed by assembly and recruitment.</title>
        <authorList>
            <person name="Haro-Moreno J.M."/>
            <person name="Lopez-Perez M."/>
            <person name="De La Torre J.R."/>
            <person name="Picazo A."/>
            <person name="Camacho A."/>
            <person name="Rodriguez-Valera F."/>
        </authorList>
    </citation>
    <scope>NUCLEOTIDE SEQUENCE [LARGE SCALE GENOMIC DNA]</scope>
    <source>
        <strain evidence="2">MED-G55</strain>
    </source>
</reference>
<keyword evidence="2" id="KW-0862">Zinc</keyword>
<dbReference type="AlphaFoldDB" id="A0A368E1H3"/>
<keyword evidence="2" id="KW-0479">Metal-binding</keyword>
<name>A0A368E1H3_9PROT</name>
<evidence type="ECO:0000259" key="1">
    <source>
        <dbReference type="Pfam" id="PF10276"/>
    </source>
</evidence>
<dbReference type="GO" id="GO:0008270">
    <property type="term" value="F:zinc ion binding"/>
    <property type="evidence" value="ECO:0007669"/>
    <property type="project" value="UniProtKB-KW"/>
</dbReference>
<organism evidence="2 3">
    <name type="scientific">PS1 clade bacterium</name>
    <dbReference type="NCBI Taxonomy" id="2175152"/>
    <lineage>
        <taxon>Bacteria</taxon>
        <taxon>Pseudomonadati</taxon>
        <taxon>Pseudomonadota</taxon>
        <taxon>Alphaproteobacteria</taxon>
        <taxon>PS1 clade</taxon>
    </lineage>
</organism>
<evidence type="ECO:0000313" key="2">
    <source>
        <dbReference type="EMBL" id="RCL77386.1"/>
    </source>
</evidence>
<feature type="domain" description="Zinc finger CHCC-type" evidence="1">
    <location>
        <begin position="23"/>
        <end position="58"/>
    </location>
</feature>
<keyword evidence="2" id="KW-0863">Zinc-finger</keyword>
<sequence>MADKLTPKFKNDQGVKEIKIGVREFECIGASAPYDHPHIFLDMGQDANIICPYCSTVYKYDPSLNALETVPDGCALETESV</sequence>
<dbReference type="InterPro" id="IPR019401">
    <property type="entry name" value="Znf_CHCC"/>
</dbReference>
<comment type="caution">
    <text evidence="2">The sequence shown here is derived from an EMBL/GenBank/DDBJ whole genome shotgun (WGS) entry which is preliminary data.</text>
</comment>
<protein>
    <submittedName>
        <fullName evidence="2">Zinc-finger domain-containing protein</fullName>
    </submittedName>
</protein>
<proteinExistence type="predicted"/>
<gene>
    <name evidence="2" type="ORF">DBW69_03590</name>
</gene>
<dbReference type="Pfam" id="PF10276">
    <property type="entry name" value="zf-CHCC"/>
    <property type="match status" value="1"/>
</dbReference>
<evidence type="ECO:0000313" key="3">
    <source>
        <dbReference type="Proteomes" id="UP000252132"/>
    </source>
</evidence>